<accession>A0ABZ0GN69</accession>
<evidence type="ECO:0000259" key="1">
    <source>
        <dbReference type="Pfam" id="PF19313"/>
    </source>
</evidence>
<name>A0ABZ0GN69_9GAMM</name>
<dbReference type="EMBL" id="CP136600">
    <property type="protein sequence ID" value="WOH36808.1"/>
    <property type="molecule type" value="Genomic_DNA"/>
</dbReference>
<evidence type="ECO:0000313" key="2">
    <source>
        <dbReference type="EMBL" id="WOH36808.1"/>
    </source>
</evidence>
<feature type="domain" description="DUF5916" evidence="1">
    <location>
        <begin position="216"/>
        <end position="316"/>
    </location>
</feature>
<keyword evidence="3" id="KW-1185">Reference proteome</keyword>
<organism evidence="2 3">
    <name type="scientific">Thalassotalea fonticola</name>
    <dbReference type="NCBI Taxonomy" id="3065649"/>
    <lineage>
        <taxon>Bacteria</taxon>
        <taxon>Pseudomonadati</taxon>
        <taxon>Pseudomonadota</taxon>
        <taxon>Gammaproteobacteria</taxon>
        <taxon>Alteromonadales</taxon>
        <taxon>Colwelliaceae</taxon>
        <taxon>Thalassotalea</taxon>
    </lineage>
</organism>
<sequence length="737" mass="83815">MSNSVRAEDTSTPPSSIEIILDGKIDEPAWSKAKVFSSFVVTSPDTGLAPKENTTVRVITTGAGLYIAFENQQKKATRSRKYSGKDQHTSADFNSVSIDFSGQGDTIYDFVTTLGNGSMDGVYSRGNNFDDDWEGAWDFKVSEDEINWYSEIFIPWTIAPFPLAIKNNLSEIKLYFSRYNIGEGEAYSFPDTSPSRANFMQSLYSVKVNKPKTSTMQLFPYSSLTQDFNEKESKLRIGADLLWKPTVNQQITATINPDFGQAESDELIANFSAIETLYSDKRAFFTENQSLFDIKGNNFEMLNTRRIGGNSDGDNSEPSDILAAVKYLNTNQQIDLGIMAVSEDDSSDAKGKQFLSTRWLYKGEQGYVGQILNWVDRPTISRSVLSSAIDYGYDESDLSIDGTFLFSKIKDEITSNGLGATFNLNYRTNRQWKTDLRLTWLDEDLNLNDMGYLARNNLREFHLSSDYFFIPSGNSLFRQIDWYGSATLSNNFQDEDLPQKYAVKMTAKTQNSSKIVTKINYATSGHDDLISRGNGSIELTERQDYLLQYISPYSGDFHYEVDLNYLQEGIDGWANSVKLSADYALTDQTIFSGSISHLNSDDWLIGNSQGKLTSYQRIFDQFSFKILWSMFENQELSVKGQWYSIEAKNGKNVTFANNKMQNSSITEQEPNFKQSQLTLQLRYRYRFAPLSDVYLVYARNGSYFEQGQHFTSHGDVIKAQFEEPDVNLLMFKIRYMY</sequence>
<protein>
    <submittedName>
        <fullName evidence="2">DUF5916 domain-containing protein</fullName>
    </submittedName>
</protein>
<proteinExistence type="predicted"/>
<dbReference type="Proteomes" id="UP001301442">
    <property type="component" value="Chromosome"/>
</dbReference>
<dbReference type="Gene3D" id="2.60.40.1190">
    <property type="match status" value="1"/>
</dbReference>
<dbReference type="Pfam" id="PF19313">
    <property type="entry name" value="DUF5916"/>
    <property type="match status" value="2"/>
</dbReference>
<feature type="domain" description="DUF5916" evidence="1">
    <location>
        <begin position="394"/>
        <end position="735"/>
    </location>
</feature>
<evidence type="ECO:0000313" key="3">
    <source>
        <dbReference type="Proteomes" id="UP001301442"/>
    </source>
</evidence>
<dbReference type="RefSeq" id="WP_348395620.1">
    <property type="nucleotide sequence ID" value="NZ_CP136600.1"/>
</dbReference>
<reference evidence="2 3" key="1">
    <citation type="submission" date="2023-09" db="EMBL/GenBank/DDBJ databases">
        <authorList>
            <person name="Qi X."/>
        </authorList>
    </citation>
    <scope>NUCLEOTIDE SEQUENCE [LARGE SCALE GENOMIC DNA]</scope>
    <source>
        <strain evidence="2 3">S1-1</strain>
    </source>
</reference>
<gene>
    <name evidence="2" type="ORF">RI844_15735</name>
</gene>
<dbReference type="InterPro" id="IPR045670">
    <property type="entry name" value="DUF5916"/>
</dbReference>
<dbReference type="SUPFAM" id="SSF49344">
    <property type="entry name" value="CBD9-like"/>
    <property type="match status" value="1"/>
</dbReference>